<evidence type="ECO:0000259" key="8">
    <source>
        <dbReference type="PROSITE" id="PS50811"/>
    </source>
</evidence>
<dbReference type="PANTHER" id="PTHR31429:SF3">
    <property type="entry name" value="WRKY TRANSCRIPTION FACTOR 40-RELATED"/>
    <property type="match status" value="1"/>
</dbReference>
<dbReference type="PROSITE" id="PS50811">
    <property type="entry name" value="WRKY"/>
    <property type="match status" value="1"/>
</dbReference>
<keyword evidence="4" id="KW-0238">DNA-binding</keyword>
<dbReference type="PANTHER" id="PTHR31429">
    <property type="entry name" value="WRKY TRANSCRIPTION FACTOR 36-RELATED"/>
    <property type="match status" value="1"/>
</dbReference>
<evidence type="ECO:0000256" key="5">
    <source>
        <dbReference type="ARBA" id="ARBA00023163"/>
    </source>
</evidence>
<evidence type="ECO:0000313" key="10">
    <source>
        <dbReference type="Proteomes" id="UP000317650"/>
    </source>
</evidence>
<dbReference type="InterPro" id="IPR003657">
    <property type="entry name" value="WRKY_dom"/>
</dbReference>
<keyword evidence="10" id="KW-1185">Reference proteome</keyword>
<evidence type="ECO:0000256" key="7">
    <source>
        <dbReference type="SAM" id="MobiDB-lite"/>
    </source>
</evidence>
<dbReference type="GO" id="GO:0003700">
    <property type="term" value="F:DNA-binding transcription factor activity"/>
    <property type="evidence" value="ECO:0007669"/>
    <property type="project" value="InterPro"/>
</dbReference>
<comment type="subcellular location">
    <subcellularLocation>
        <location evidence="1">Nucleus</location>
    </subcellularLocation>
</comment>
<dbReference type="GO" id="GO:0005634">
    <property type="term" value="C:nucleus"/>
    <property type="evidence" value="ECO:0007669"/>
    <property type="project" value="UniProtKB-SubCell"/>
</dbReference>
<dbReference type="STRING" id="52838.A0A4S8IV62"/>
<dbReference type="InterPro" id="IPR036576">
    <property type="entry name" value="WRKY_dom_sf"/>
</dbReference>
<dbReference type="Proteomes" id="UP000317650">
    <property type="component" value="Chromosome 10"/>
</dbReference>
<organism evidence="9 10">
    <name type="scientific">Musa balbisiana</name>
    <name type="common">Banana</name>
    <dbReference type="NCBI Taxonomy" id="52838"/>
    <lineage>
        <taxon>Eukaryota</taxon>
        <taxon>Viridiplantae</taxon>
        <taxon>Streptophyta</taxon>
        <taxon>Embryophyta</taxon>
        <taxon>Tracheophyta</taxon>
        <taxon>Spermatophyta</taxon>
        <taxon>Magnoliopsida</taxon>
        <taxon>Liliopsida</taxon>
        <taxon>Zingiberales</taxon>
        <taxon>Musaceae</taxon>
        <taxon>Musa</taxon>
    </lineage>
</organism>
<dbReference type="FunFam" id="2.20.25.80:FF:000008">
    <property type="entry name" value="WRKY transcription factor 40"/>
    <property type="match status" value="1"/>
</dbReference>
<proteinExistence type="inferred from homology"/>
<evidence type="ECO:0000256" key="4">
    <source>
        <dbReference type="ARBA" id="ARBA00023125"/>
    </source>
</evidence>
<evidence type="ECO:0000256" key="2">
    <source>
        <dbReference type="ARBA" id="ARBA00008189"/>
    </source>
</evidence>
<dbReference type="GO" id="GO:0051707">
    <property type="term" value="P:response to other organism"/>
    <property type="evidence" value="ECO:0007669"/>
    <property type="project" value="UniProtKB-ARBA"/>
</dbReference>
<dbReference type="EMBL" id="PYDT01000008">
    <property type="protein sequence ID" value="THU52708.1"/>
    <property type="molecule type" value="Genomic_DNA"/>
</dbReference>
<feature type="region of interest" description="Disordered" evidence="7">
    <location>
        <begin position="203"/>
        <end position="222"/>
    </location>
</feature>
<keyword evidence="5" id="KW-0804">Transcription</keyword>
<dbReference type="SMART" id="SM00774">
    <property type="entry name" value="WRKY"/>
    <property type="match status" value="1"/>
</dbReference>
<reference evidence="9 10" key="1">
    <citation type="journal article" date="2019" name="Nat. Plants">
        <title>Genome sequencing of Musa balbisiana reveals subgenome evolution and function divergence in polyploid bananas.</title>
        <authorList>
            <person name="Yao X."/>
        </authorList>
    </citation>
    <scope>NUCLEOTIDE SEQUENCE [LARGE SCALE GENOMIC DNA]</scope>
    <source>
        <strain evidence="10">cv. DH-PKW</strain>
        <tissue evidence="9">Leaves</tissue>
    </source>
</reference>
<evidence type="ECO:0000256" key="6">
    <source>
        <dbReference type="ARBA" id="ARBA00023242"/>
    </source>
</evidence>
<keyword evidence="3" id="KW-0805">Transcription regulation</keyword>
<feature type="region of interest" description="Disordered" evidence="7">
    <location>
        <begin position="1"/>
        <end position="28"/>
    </location>
</feature>
<sequence length="265" mass="29496">MGSDSIRQSSPSLDLRVGPRRSPDQAPVGVLEAMMNQVSEENRRLTEMVSEMYTNHSALRRRLSYLASVAPCEKGSASPKRQRVDCEKHAASDDEHGCKRSREDAMTKTSKVYVRTDPSDPSLVVMDGYQWRKYGQKVTRGNPFPRAYFRCSFAPSCPVKKKVQRSAEDKSLLVVTYEGVHDHKHPSLDEVYTVKCPSHINSSAPSIDPDVTRQPGVDRGLGEIESPKFDRALVEQMVATLTKDPNFTAAVAAAISERILRHPPA</sequence>
<comment type="similarity">
    <text evidence="2">Belongs to the WRKY group II-a family.</text>
</comment>
<accession>A0A4S8IV62</accession>
<dbReference type="AlphaFoldDB" id="A0A4S8IV62"/>
<comment type="caution">
    <text evidence="9">The sequence shown here is derived from an EMBL/GenBank/DDBJ whole genome shotgun (WGS) entry which is preliminary data.</text>
</comment>
<feature type="domain" description="WRKY" evidence="8">
    <location>
        <begin position="127"/>
        <end position="186"/>
    </location>
</feature>
<evidence type="ECO:0000256" key="1">
    <source>
        <dbReference type="ARBA" id="ARBA00004123"/>
    </source>
</evidence>
<dbReference type="SUPFAM" id="SSF118290">
    <property type="entry name" value="WRKY DNA-binding domain"/>
    <property type="match status" value="1"/>
</dbReference>
<name>A0A4S8IV62_MUSBA</name>
<gene>
    <name evidence="9" type="ORF">C4D60_Mb10t06760</name>
</gene>
<dbReference type="GO" id="GO:0043565">
    <property type="term" value="F:sequence-specific DNA binding"/>
    <property type="evidence" value="ECO:0007669"/>
    <property type="project" value="InterPro"/>
</dbReference>
<dbReference type="InterPro" id="IPR044810">
    <property type="entry name" value="WRKY_plant"/>
</dbReference>
<dbReference type="Gene3D" id="2.20.25.80">
    <property type="entry name" value="WRKY domain"/>
    <property type="match status" value="1"/>
</dbReference>
<evidence type="ECO:0000256" key="3">
    <source>
        <dbReference type="ARBA" id="ARBA00023015"/>
    </source>
</evidence>
<dbReference type="Pfam" id="PF03106">
    <property type="entry name" value="WRKY"/>
    <property type="match status" value="1"/>
</dbReference>
<evidence type="ECO:0000313" key="9">
    <source>
        <dbReference type="EMBL" id="THU52708.1"/>
    </source>
</evidence>
<feature type="compositionally biased region" description="Polar residues" evidence="7">
    <location>
        <begin position="1"/>
        <end position="12"/>
    </location>
</feature>
<protein>
    <recommendedName>
        <fullName evidence="8">WRKY domain-containing protein</fullName>
    </recommendedName>
</protein>
<keyword evidence="6" id="KW-0539">Nucleus</keyword>